<dbReference type="GO" id="GO:0017171">
    <property type="term" value="F:serine hydrolase activity"/>
    <property type="evidence" value="ECO:0007669"/>
    <property type="project" value="TreeGrafter"/>
</dbReference>
<evidence type="ECO:0000313" key="7">
    <source>
        <dbReference type="EMBL" id="MBW16115.1"/>
    </source>
</evidence>
<feature type="signal peptide" evidence="5">
    <location>
        <begin position="1"/>
        <end position="24"/>
    </location>
</feature>
<dbReference type="EMBL" id="GFXV01004310">
    <property type="protein sequence ID" value="MBW16115.1"/>
    <property type="molecule type" value="Transcribed_RNA"/>
</dbReference>
<evidence type="ECO:0000256" key="3">
    <source>
        <dbReference type="ARBA" id="ARBA00022525"/>
    </source>
</evidence>
<name>A0A2H8TPN9_9HEMI</name>
<dbReference type="Gene3D" id="3.40.50.1820">
    <property type="entry name" value="alpha/beta hydrolase"/>
    <property type="match status" value="1"/>
</dbReference>
<organism evidence="7">
    <name type="scientific">Melanaphis sacchari</name>
    <dbReference type="NCBI Taxonomy" id="742174"/>
    <lineage>
        <taxon>Eukaryota</taxon>
        <taxon>Metazoa</taxon>
        <taxon>Ecdysozoa</taxon>
        <taxon>Arthropoda</taxon>
        <taxon>Hexapoda</taxon>
        <taxon>Insecta</taxon>
        <taxon>Pterygota</taxon>
        <taxon>Neoptera</taxon>
        <taxon>Paraneoptera</taxon>
        <taxon>Hemiptera</taxon>
        <taxon>Sternorrhyncha</taxon>
        <taxon>Aphidomorpha</taxon>
        <taxon>Aphidoidea</taxon>
        <taxon>Aphididae</taxon>
        <taxon>Aphidini</taxon>
        <taxon>Melanaphis</taxon>
    </lineage>
</organism>
<proteinExistence type="inferred from homology"/>
<reference evidence="7" key="1">
    <citation type="submission" date="2017-10" db="EMBL/GenBank/DDBJ databases">
        <title>Transcriptome Assembly of Sugarcane Aphid Adults.</title>
        <authorList>
            <person name="Scully E.D."/>
            <person name="Palmer N.A."/>
            <person name="Geib S.M."/>
            <person name="Sarath G."/>
            <person name="Sattler S.E."/>
        </authorList>
    </citation>
    <scope>NUCLEOTIDE SEQUENCE</scope>
    <source>
        <tissue evidence="7">Whole body</tissue>
    </source>
</reference>
<keyword evidence="5" id="KW-0732">Signal</keyword>
<dbReference type="Pfam" id="PF00151">
    <property type="entry name" value="Lipase"/>
    <property type="match status" value="1"/>
</dbReference>
<protein>
    <submittedName>
        <fullName evidence="7">Pancreatic triacylglycerol lipase</fullName>
    </submittedName>
</protein>
<evidence type="ECO:0000256" key="2">
    <source>
        <dbReference type="ARBA" id="ARBA00010701"/>
    </source>
</evidence>
<evidence type="ECO:0000256" key="5">
    <source>
        <dbReference type="SAM" id="SignalP"/>
    </source>
</evidence>
<dbReference type="InterPro" id="IPR000734">
    <property type="entry name" value="TAG_lipase"/>
</dbReference>
<dbReference type="GO" id="GO:0016298">
    <property type="term" value="F:lipase activity"/>
    <property type="evidence" value="ECO:0007669"/>
    <property type="project" value="InterPro"/>
</dbReference>
<sequence length="337" mass="37901">MSGIEQVFSGLTILFVILICGANANSDTNICIEATDNCPNEYIKLYFYTNKIKDDPVEISEDSIKTIQFEMASNLKILIHGVKGSRDDEFNKLLRNAYFSQGKYNIITIDYHPLATSLKCYDVAVRNLPIIAKCITQFLVAILEKHDQFQYVHAIGFSLGSQIAGLVGKLLKEKNKNLNRVTGLDPALPYFEYTWNNLDENSATVVDIIHTNCGFLGQVLPIGTVDFYANGAITQPGCADNKYWYFCSHAKSYMYYAESIYHGRTMSGFYATTSSSLNQLSFLGGFSSFPRLSILVGEYLDPEIKGVYSFITNDSPPYAQGNTRIQELIKRFLSYFK</sequence>
<dbReference type="GO" id="GO:0005615">
    <property type="term" value="C:extracellular space"/>
    <property type="evidence" value="ECO:0007669"/>
    <property type="project" value="TreeGrafter"/>
</dbReference>
<dbReference type="GO" id="GO:0016042">
    <property type="term" value="P:lipid catabolic process"/>
    <property type="evidence" value="ECO:0007669"/>
    <property type="project" value="TreeGrafter"/>
</dbReference>
<evidence type="ECO:0000259" key="6">
    <source>
        <dbReference type="Pfam" id="PF00151"/>
    </source>
</evidence>
<dbReference type="InterPro" id="IPR029058">
    <property type="entry name" value="AB_hydrolase_fold"/>
</dbReference>
<dbReference type="AlphaFoldDB" id="A0A2H8TPN9"/>
<comment type="similarity">
    <text evidence="2 4">Belongs to the AB hydrolase superfamily. Lipase family.</text>
</comment>
<feature type="chain" id="PRO_5014127664" evidence="5">
    <location>
        <begin position="25"/>
        <end position="337"/>
    </location>
</feature>
<dbReference type="InterPro" id="IPR013818">
    <property type="entry name" value="Lipase"/>
</dbReference>
<keyword evidence="3" id="KW-0964">Secreted</keyword>
<feature type="domain" description="Lipase" evidence="6">
    <location>
        <begin position="43"/>
        <end position="277"/>
    </location>
</feature>
<evidence type="ECO:0000256" key="4">
    <source>
        <dbReference type="RuleBase" id="RU004262"/>
    </source>
</evidence>
<dbReference type="OrthoDB" id="199913at2759"/>
<dbReference type="PANTHER" id="PTHR11610">
    <property type="entry name" value="LIPASE"/>
    <property type="match status" value="1"/>
</dbReference>
<evidence type="ECO:0000256" key="1">
    <source>
        <dbReference type="ARBA" id="ARBA00004613"/>
    </source>
</evidence>
<dbReference type="PRINTS" id="PR00821">
    <property type="entry name" value="TAGLIPASE"/>
</dbReference>
<accession>A0A2H8TPN9</accession>
<dbReference type="PANTHER" id="PTHR11610:SF173">
    <property type="entry name" value="LIPASE DOMAIN-CONTAINING PROTEIN-RELATED"/>
    <property type="match status" value="1"/>
</dbReference>
<dbReference type="SUPFAM" id="SSF53474">
    <property type="entry name" value="alpha/beta-Hydrolases"/>
    <property type="match status" value="1"/>
</dbReference>
<gene>
    <name evidence="7" type="primary">PNLIP_2</name>
</gene>
<comment type="subcellular location">
    <subcellularLocation>
        <location evidence="1">Secreted</location>
    </subcellularLocation>
</comment>